<feature type="domain" description="AMP-binding enzyme C-terminal" evidence="2">
    <location>
        <begin position="442"/>
        <end position="516"/>
    </location>
</feature>
<accession>A0A6J7C1I1</accession>
<dbReference type="InterPro" id="IPR042099">
    <property type="entry name" value="ANL_N_sf"/>
</dbReference>
<dbReference type="Gene3D" id="3.30.300.30">
    <property type="match status" value="1"/>
</dbReference>
<evidence type="ECO:0000259" key="2">
    <source>
        <dbReference type="Pfam" id="PF13193"/>
    </source>
</evidence>
<dbReference type="InterPro" id="IPR020845">
    <property type="entry name" value="AMP-binding_CS"/>
</dbReference>
<feature type="domain" description="AMP-dependent synthetase/ligase" evidence="1">
    <location>
        <begin position="48"/>
        <end position="391"/>
    </location>
</feature>
<gene>
    <name evidence="3" type="ORF">UFOPK3099_00841</name>
    <name evidence="4" type="ORF">UFOPK3267_01234</name>
</gene>
<dbReference type="EMBL" id="CAFBIY010000057">
    <property type="protein sequence ID" value="CAB4850548.1"/>
    <property type="molecule type" value="Genomic_DNA"/>
</dbReference>
<evidence type="ECO:0000313" key="3">
    <source>
        <dbReference type="EMBL" id="CAB4812519.1"/>
    </source>
</evidence>
<protein>
    <submittedName>
        <fullName evidence="4">Unannotated protein</fullName>
    </submittedName>
</protein>
<dbReference type="Pfam" id="PF13193">
    <property type="entry name" value="AMP-binding_C"/>
    <property type="match status" value="1"/>
</dbReference>
<dbReference type="PROSITE" id="PS00455">
    <property type="entry name" value="AMP_BINDING"/>
    <property type="match status" value="1"/>
</dbReference>
<dbReference type="InterPro" id="IPR045851">
    <property type="entry name" value="AMP-bd_C_sf"/>
</dbReference>
<dbReference type="SUPFAM" id="SSF56801">
    <property type="entry name" value="Acetyl-CoA synthetase-like"/>
    <property type="match status" value="1"/>
</dbReference>
<dbReference type="InterPro" id="IPR025110">
    <property type="entry name" value="AMP-bd_C"/>
</dbReference>
<organism evidence="4">
    <name type="scientific">freshwater metagenome</name>
    <dbReference type="NCBI Taxonomy" id="449393"/>
    <lineage>
        <taxon>unclassified sequences</taxon>
        <taxon>metagenomes</taxon>
        <taxon>ecological metagenomes</taxon>
    </lineage>
</organism>
<dbReference type="Gene3D" id="3.40.50.12780">
    <property type="entry name" value="N-terminal domain of ligase-like"/>
    <property type="match status" value="1"/>
</dbReference>
<dbReference type="AlphaFoldDB" id="A0A6J7C1I1"/>
<evidence type="ECO:0000259" key="1">
    <source>
        <dbReference type="Pfam" id="PF00501"/>
    </source>
</evidence>
<sequence length="537" mass="58299">MRPAGPPPTIEADGLTPATYTRRVIGLLDDDPAGIGLDPAMVLPARLAWWAEREPDRPFLQEVTGRSTTYGEFMVEIRRWCTVLREAGVAPGDRLMSMLPASIDAAALWIAAGSIGALEVSVNPDLRGSFLEHALRDPDARWCFVRPEHADLPGTVSVSGIETVVVPRDGSFTAGVEPAQIDCWPQPTDISCVIYTSGTTGPSKGVVISWAQISSTIGRIPRSWFSEADVVYTSHPMFHVTARSPFPAMSDVGGRIVLREKTSVSEFWSDVRRFGCTSATVNTGLILAAPERDDDADNPLRVAFTGGSRALAHRFAARYAVHMVEAYGSTEAGFPIVCREFPSDGGRTCGFLRRGYDARLVGEDGCDVADGEAGELWIHPPVRTLITLGYLGRDDLTASAIVDGWYHTGDALRRLPDGSFEFVDRIKDTIRRLGENISSTALEAAICADPQVGECAAVGVPDPVAGQEILIAVIPRTGAVIDPAALHARLSEVLPRYMLPRYLTVVAQLPRTATNKVRKEDLRALFQRDAVWERPAR</sequence>
<name>A0A6J7C1I1_9ZZZZ</name>
<reference evidence="4" key="1">
    <citation type="submission" date="2020-05" db="EMBL/GenBank/DDBJ databases">
        <authorList>
            <person name="Chiriac C."/>
            <person name="Salcher M."/>
            <person name="Ghai R."/>
            <person name="Kavagutti S V."/>
        </authorList>
    </citation>
    <scope>NUCLEOTIDE SEQUENCE</scope>
</reference>
<proteinExistence type="predicted"/>
<dbReference type="EMBL" id="CAFAAV010000048">
    <property type="protein sequence ID" value="CAB4812519.1"/>
    <property type="molecule type" value="Genomic_DNA"/>
</dbReference>
<dbReference type="GO" id="GO:0016878">
    <property type="term" value="F:acid-thiol ligase activity"/>
    <property type="evidence" value="ECO:0007669"/>
    <property type="project" value="UniProtKB-ARBA"/>
</dbReference>
<evidence type="ECO:0000313" key="4">
    <source>
        <dbReference type="EMBL" id="CAB4850548.1"/>
    </source>
</evidence>
<dbReference type="PANTHER" id="PTHR43767">
    <property type="entry name" value="LONG-CHAIN-FATTY-ACID--COA LIGASE"/>
    <property type="match status" value="1"/>
</dbReference>
<dbReference type="Pfam" id="PF00501">
    <property type="entry name" value="AMP-binding"/>
    <property type="match status" value="1"/>
</dbReference>
<dbReference type="PANTHER" id="PTHR43767:SF1">
    <property type="entry name" value="NONRIBOSOMAL PEPTIDE SYNTHASE PES1 (EUROFUNG)-RELATED"/>
    <property type="match status" value="1"/>
</dbReference>
<dbReference type="InterPro" id="IPR000873">
    <property type="entry name" value="AMP-dep_synth/lig_dom"/>
</dbReference>
<dbReference type="InterPro" id="IPR050237">
    <property type="entry name" value="ATP-dep_AMP-bd_enzyme"/>
</dbReference>